<gene>
    <name evidence="2" type="ORF">RRG08_003743</name>
</gene>
<name>A0AAE1E5T4_9GAST</name>
<feature type="compositionally biased region" description="Polar residues" evidence="1">
    <location>
        <begin position="108"/>
        <end position="134"/>
    </location>
</feature>
<evidence type="ECO:0000256" key="1">
    <source>
        <dbReference type="SAM" id="MobiDB-lite"/>
    </source>
</evidence>
<feature type="region of interest" description="Disordered" evidence="1">
    <location>
        <begin position="91"/>
        <end position="134"/>
    </location>
</feature>
<sequence>MKLPPSFDTVLLVKSTAQGEGETSICFPTRTYKRNYLETLTPRLSGVVRATRAPSLANFAGRVDLKDAAPNPRPGGIGSTQRNIRANLLAPQPISANNEINKSKTHTGKVTSGKVSGSHLQPESTSIALRTSCP</sequence>
<protein>
    <submittedName>
        <fullName evidence="2">Uncharacterized protein</fullName>
    </submittedName>
</protein>
<evidence type="ECO:0000313" key="2">
    <source>
        <dbReference type="EMBL" id="KAK3794595.1"/>
    </source>
</evidence>
<keyword evidence="3" id="KW-1185">Reference proteome</keyword>
<proteinExistence type="predicted"/>
<organism evidence="2 3">
    <name type="scientific">Elysia crispata</name>
    <name type="common">lettuce slug</name>
    <dbReference type="NCBI Taxonomy" id="231223"/>
    <lineage>
        <taxon>Eukaryota</taxon>
        <taxon>Metazoa</taxon>
        <taxon>Spiralia</taxon>
        <taxon>Lophotrochozoa</taxon>
        <taxon>Mollusca</taxon>
        <taxon>Gastropoda</taxon>
        <taxon>Heterobranchia</taxon>
        <taxon>Euthyneura</taxon>
        <taxon>Panpulmonata</taxon>
        <taxon>Sacoglossa</taxon>
        <taxon>Placobranchoidea</taxon>
        <taxon>Plakobranchidae</taxon>
        <taxon>Elysia</taxon>
    </lineage>
</organism>
<dbReference type="Proteomes" id="UP001283361">
    <property type="component" value="Unassembled WGS sequence"/>
</dbReference>
<accession>A0AAE1E5T4</accession>
<reference evidence="2" key="1">
    <citation type="journal article" date="2023" name="G3 (Bethesda)">
        <title>A reference genome for the long-term kleptoplast-retaining sea slug Elysia crispata morphotype clarki.</title>
        <authorList>
            <person name="Eastman K.E."/>
            <person name="Pendleton A.L."/>
            <person name="Shaikh M.A."/>
            <person name="Suttiyut T."/>
            <person name="Ogas R."/>
            <person name="Tomko P."/>
            <person name="Gavelis G."/>
            <person name="Widhalm J.R."/>
            <person name="Wisecaver J.H."/>
        </authorList>
    </citation>
    <scope>NUCLEOTIDE SEQUENCE</scope>
    <source>
        <strain evidence="2">ECLA1</strain>
    </source>
</reference>
<dbReference type="AlphaFoldDB" id="A0AAE1E5T4"/>
<dbReference type="EMBL" id="JAWDGP010001105">
    <property type="protein sequence ID" value="KAK3794595.1"/>
    <property type="molecule type" value="Genomic_DNA"/>
</dbReference>
<evidence type="ECO:0000313" key="3">
    <source>
        <dbReference type="Proteomes" id="UP001283361"/>
    </source>
</evidence>
<comment type="caution">
    <text evidence="2">The sequence shown here is derived from an EMBL/GenBank/DDBJ whole genome shotgun (WGS) entry which is preliminary data.</text>
</comment>